<dbReference type="SUPFAM" id="SSF158472">
    <property type="entry name" value="HAMP domain-like"/>
    <property type="match status" value="1"/>
</dbReference>
<dbReference type="InterPro" id="IPR043128">
    <property type="entry name" value="Rev_trsase/Diguanyl_cyclase"/>
</dbReference>
<dbReference type="CDD" id="cd12912">
    <property type="entry name" value="PDC2_MCP_like"/>
    <property type="match status" value="1"/>
</dbReference>
<dbReference type="GO" id="GO:0005886">
    <property type="term" value="C:plasma membrane"/>
    <property type="evidence" value="ECO:0007669"/>
    <property type="project" value="UniProtKB-SubCell"/>
</dbReference>
<dbReference type="SMART" id="SM00304">
    <property type="entry name" value="HAMP"/>
    <property type="match status" value="1"/>
</dbReference>
<dbReference type="InterPro" id="IPR035919">
    <property type="entry name" value="EAL_sf"/>
</dbReference>
<dbReference type="SMART" id="SM00267">
    <property type="entry name" value="GGDEF"/>
    <property type="match status" value="1"/>
</dbReference>
<keyword evidence="3 6" id="KW-0812">Transmembrane</keyword>
<dbReference type="InterPro" id="IPR003660">
    <property type="entry name" value="HAMP_dom"/>
</dbReference>
<dbReference type="InterPro" id="IPR033479">
    <property type="entry name" value="dCache_1"/>
</dbReference>
<keyword evidence="2" id="KW-1003">Cell membrane</keyword>
<evidence type="ECO:0000313" key="10">
    <source>
        <dbReference type="EMBL" id="SNS74955.1"/>
    </source>
</evidence>
<accession>A0A239H1F3</accession>
<dbReference type="Pfam" id="PF00672">
    <property type="entry name" value="HAMP"/>
    <property type="match status" value="1"/>
</dbReference>
<evidence type="ECO:0000313" key="11">
    <source>
        <dbReference type="Proteomes" id="UP000198304"/>
    </source>
</evidence>
<dbReference type="InterPro" id="IPR029787">
    <property type="entry name" value="Nucleotide_cyclase"/>
</dbReference>
<dbReference type="OrthoDB" id="9762141at2"/>
<dbReference type="CDD" id="cd01949">
    <property type="entry name" value="GGDEF"/>
    <property type="match status" value="1"/>
</dbReference>
<keyword evidence="5 6" id="KW-0472">Membrane</keyword>
<gene>
    <name evidence="10" type="ORF">SAMN05446037_101962</name>
</gene>
<reference evidence="10 11" key="1">
    <citation type="submission" date="2017-06" db="EMBL/GenBank/DDBJ databases">
        <authorList>
            <person name="Kim H.J."/>
            <person name="Triplett B.A."/>
        </authorList>
    </citation>
    <scope>NUCLEOTIDE SEQUENCE [LARGE SCALE GENOMIC DNA]</scope>
    <source>
        <strain evidence="10 11">SCA</strain>
    </source>
</reference>
<keyword evidence="11" id="KW-1185">Reference proteome</keyword>
<dbReference type="InterPro" id="IPR000160">
    <property type="entry name" value="GGDEF_dom"/>
</dbReference>
<dbReference type="NCBIfam" id="TIGR00254">
    <property type="entry name" value="GGDEF"/>
    <property type="match status" value="1"/>
</dbReference>
<dbReference type="Pfam" id="PF00990">
    <property type="entry name" value="GGDEF"/>
    <property type="match status" value="1"/>
</dbReference>
<feature type="domain" description="EAL" evidence="7">
    <location>
        <begin position="533"/>
        <end position="787"/>
    </location>
</feature>
<evidence type="ECO:0000259" key="8">
    <source>
        <dbReference type="PROSITE" id="PS50885"/>
    </source>
</evidence>
<dbReference type="Proteomes" id="UP000198304">
    <property type="component" value="Unassembled WGS sequence"/>
</dbReference>
<dbReference type="SMART" id="SM00052">
    <property type="entry name" value="EAL"/>
    <property type="match status" value="1"/>
</dbReference>
<evidence type="ECO:0000259" key="7">
    <source>
        <dbReference type="PROSITE" id="PS50883"/>
    </source>
</evidence>
<evidence type="ECO:0000256" key="3">
    <source>
        <dbReference type="ARBA" id="ARBA00022692"/>
    </source>
</evidence>
<dbReference type="CDD" id="cd12914">
    <property type="entry name" value="PDC1_DGC_like"/>
    <property type="match status" value="1"/>
</dbReference>
<dbReference type="Gene3D" id="3.30.70.270">
    <property type="match status" value="1"/>
</dbReference>
<dbReference type="InterPro" id="IPR052155">
    <property type="entry name" value="Biofilm_reg_signaling"/>
</dbReference>
<feature type="transmembrane region" description="Helical" evidence="6">
    <location>
        <begin position="286"/>
        <end position="308"/>
    </location>
</feature>
<evidence type="ECO:0000256" key="2">
    <source>
        <dbReference type="ARBA" id="ARBA00022475"/>
    </source>
</evidence>
<dbReference type="SUPFAM" id="SSF55073">
    <property type="entry name" value="Nucleotide cyclase"/>
    <property type="match status" value="1"/>
</dbReference>
<evidence type="ECO:0000256" key="5">
    <source>
        <dbReference type="ARBA" id="ARBA00023136"/>
    </source>
</evidence>
<keyword evidence="4 6" id="KW-1133">Transmembrane helix</keyword>
<dbReference type="PANTHER" id="PTHR44757">
    <property type="entry name" value="DIGUANYLATE CYCLASE DGCP"/>
    <property type="match status" value="1"/>
</dbReference>
<evidence type="ECO:0000256" key="4">
    <source>
        <dbReference type="ARBA" id="ARBA00022989"/>
    </source>
</evidence>
<dbReference type="InterPro" id="IPR029151">
    <property type="entry name" value="Sensor-like_sf"/>
</dbReference>
<proteinExistence type="predicted"/>
<dbReference type="SUPFAM" id="SSF103190">
    <property type="entry name" value="Sensory domain-like"/>
    <property type="match status" value="1"/>
</dbReference>
<dbReference type="Gene3D" id="3.30.450.20">
    <property type="entry name" value="PAS domain"/>
    <property type="match status" value="2"/>
</dbReference>
<feature type="domain" description="GGDEF" evidence="9">
    <location>
        <begin position="391"/>
        <end position="524"/>
    </location>
</feature>
<dbReference type="CDD" id="cd01948">
    <property type="entry name" value="EAL"/>
    <property type="match status" value="1"/>
</dbReference>
<dbReference type="PANTHER" id="PTHR44757:SF2">
    <property type="entry name" value="BIOFILM ARCHITECTURE MAINTENANCE PROTEIN MBAA"/>
    <property type="match status" value="1"/>
</dbReference>
<evidence type="ECO:0000256" key="1">
    <source>
        <dbReference type="ARBA" id="ARBA00004651"/>
    </source>
</evidence>
<dbReference type="RefSeq" id="WP_089284031.1">
    <property type="nucleotide sequence ID" value="NZ_FZOJ01000019.1"/>
</dbReference>
<dbReference type="EMBL" id="FZOJ01000019">
    <property type="protein sequence ID" value="SNS74955.1"/>
    <property type="molecule type" value="Genomic_DNA"/>
</dbReference>
<sequence>MAMMKFKSIRFKTLAITIMGVILLTILFTSMYSLFTKDVVLDVLEESNYKHVESYADIIGNWLQERVNEIELYASSAVVRNMEWSKIQSYLQMEMAKKSDTYSILFVANTDGDYHTNIKTDAGNLSHRDYFPRVMAGENVLSNPLISLSTGSKIVVVAVPIKSLDGEVIGLMGGAIDLVKMYRFVEGFESEDLNSYSYIADKTGLIITHPNRDLIMRENITILSEDVNTELVEASKKILSEEKGRVLYTYNDIESDAYFHVIPHTDGWRIISKIPTYYVKEPMTRIYVLLGLTGILVVLLGVIGSLIFTDQNTKPIIELKEVFDKAAKGDLTIRAAMNYNDEIGEAGKSFNIMMDKISSLTYYDPITELPNRNYFAEELEVELAHRQSDEKKLSVVLLTLSKFKSVNDMYGFGVGDKVLKTAGERIKEVTGQSNKVARMSGDEFIILFYEMGAENEIIKKTEEVLEEMNKPFVIQEHTIHIYGTAGIVFYPEDGKNVDTLLKNVSIAKLQAKEKGSNQYQIYNENMNQKLSEELMMERALYEALENQEFLLEYQPFIDMKTNKIVEAEALIRWSHPQKGIIPPGLFIPLAEKTGLIVSIGNWVLREACKQNKLWQTKEYKPIIMSVNISVLQFEREDFVNTVESILLETGLDPQYLALEITEGIAMKNVEENIDKLQSLKKIGVKISIDDFGTGFSSLNYFTRFPIDSLKIDRSFIQSIEHSQEARAIVSMIISMGRSLGIENIAEGIETEGQLNIIRKENCHKAQGYFFSKPTNPGAFQILLADDKEF</sequence>
<dbReference type="GO" id="GO:0007165">
    <property type="term" value="P:signal transduction"/>
    <property type="evidence" value="ECO:0007669"/>
    <property type="project" value="InterPro"/>
</dbReference>
<dbReference type="PROSITE" id="PS50885">
    <property type="entry name" value="HAMP"/>
    <property type="match status" value="1"/>
</dbReference>
<dbReference type="SUPFAM" id="SSF141868">
    <property type="entry name" value="EAL domain-like"/>
    <property type="match status" value="1"/>
</dbReference>
<feature type="domain" description="HAMP" evidence="8">
    <location>
        <begin position="313"/>
        <end position="362"/>
    </location>
</feature>
<dbReference type="Pfam" id="PF00563">
    <property type="entry name" value="EAL"/>
    <property type="match status" value="1"/>
</dbReference>
<dbReference type="PROSITE" id="PS50887">
    <property type="entry name" value="GGDEF"/>
    <property type="match status" value="1"/>
</dbReference>
<dbReference type="InterPro" id="IPR001633">
    <property type="entry name" value="EAL_dom"/>
</dbReference>
<evidence type="ECO:0000256" key="6">
    <source>
        <dbReference type="SAM" id="Phobius"/>
    </source>
</evidence>
<dbReference type="Gene3D" id="6.10.340.10">
    <property type="match status" value="1"/>
</dbReference>
<name>A0A239H1F3_9FIRM</name>
<organism evidence="10 11">
    <name type="scientific">Anaerovirgula multivorans</name>
    <dbReference type="NCBI Taxonomy" id="312168"/>
    <lineage>
        <taxon>Bacteria</taxon>
        <taxon>Bacillati</taxon>
        <taxon>Bacillota</taxon>
        <taxon>Clostridia</taxon>
        <taxon>Peptostreptococcales</taxon>
        <taxon>Natronincolaceae</taxon>
        <taxon>Anaerovirgula</taxon>
    </lineage>
</organism>
<dbReference type="Pfam" id="PF02743">
    <property type="entry name" value="dCache_1"/>
    <property type="match status" value="1"/>
</dbReference>
<dbReference type="AlphaFoldDB" id="A0A239H1F3"/>
<protein>
    <submittedName>
        <fullName evidence="10">Diguanylate cyclase (GGDEF) domain-containing protein</fullName>
    </submittedName>
</protein>
<dbReference type="PROSITE" id="PS50883">
    <property type="entry name" value="EAL"/>
    <property type="match status" value="1"/>
</dbReference>
<evidence type="ECO:0000259" key="9">
    <source>
        <dbReference type="PROSITE" id="PS50887"/>
    </source>
</evidence>
<dbReference type="Gene3D" id="3.20.20.450">
    <property type="entry name" value="EAL domain"/>
    <property type="match status" value="1"/>
</dbReference>
<dbReference type="CDD" id="cd06225">
    <property type="entry name" value="HAMP"/>
    <property type="match status" value="1"/>
</dbReference>
<comment type="subcellular location">
    <subcellularLocation>
        <location evidence="1">Cell membrane</location>
        <topology evidence="1">Multi-pass membrane protein</topology>
    </subcellularLocation>
</comment>